<dbReference type="InterPro" id="IPR001461">
    <property type="entry name" value="Aspartic_peptidase_A1"/>
</dbReference>
<evidence type="ECO:0000256" key="2">
    <source>
        <dbReference type="ARBA" id="ARBA00023157"/>
    </source>
</evidence>
<dbReference type="InterPro" id="IPR021109">
    <property type="entry name" value="Peptidase_aspartic_dom_sf"/>
</dbReference>
<reference evidence="4 5" key="1">
    <citation type="journal article" date="2011" name="Proc. Natl. Acad. Sci. U.S.A.">
        <title>Comparative genomics of xylose-fermenting fungi for enhanced biofuel production.</title>
        <authorList>
            <person name="Wohlbach D.J."/>
            <person name="Kuo A."/>
            <person name="Sato T.K."/>
            <person name="Potts K.M."/>
            <person name="Salamov A.A."/>
            <person name="LaButti K.M."/>
            <person name="Sun H."/>
            <person name="Clum A."/>
            <person name="Pangilinan J.L."/>
            <person name="Lindquist E.A."/>
            <person name="Lucas S."/>
            <person name="Lapidus A."/>
            <person name="Jin M."/>
            <person name="Gunawan C."/>
            <person name="Balan V."/>
            <person name="Dale B.E."/>
            <person name="Jeffries T.W."/>
            <person name="Zinkel R."/>
            <person name="Barry K.W."/>
            <person name="Grigoriev I.V."/>
            <person name="Gasch A.P."/>
        </authorList>
    </citation>
    <scope>NUCLEOTIDE SEQUENCE [LARGE SCALE GENOMIC DNA]</scope>
    <source>
        <strain evidence="5">NRRL Y-27907 / 11-Y1</strain>
    </source>
</reference>
<dbReference type="PANTHER" id="PTHR47966:SF65">
    <property type="entry name" value="ASPARTIC-TYPE ENDOPEPTIDASE"/>
    <property type="match status" value="1"/>
</dbReference>
<dbReference type="AlphaFoldDB" id="G3APH4"/>
<proteinExistence type="inferred from homology"/>
<gene>
    <name evidence="4" type="ORF">SPAPADRAFT_61229</name>
</gene>
<dbReference type="Proteomes" id="UP000000709">
    <property type="component" value="Unassembled WGS sequence"/>
</dbReference>
<evidence type="ECO:0000256" key="1">
    <source>
        <dbReference type="ARBA" id="ARBA00007447"/>
    </source>
</evidence>
<dbReference type="GO" id="GO:0004190">
    <property type="term" value="F:aspartic-type endopeptidase activity"/>
    <property type="evidence" value="ECO:0007669"/>
    <property type="project" value="InterPro"/>
</dbReference>
<dbReference type="HOGENOM" id="CLU_1664987_0_0_1"/>
<protein>
    <recommendedName>
        <fullName evidence="3">Peptidase A1 domain-containing protein</fullName>
    </recommendedName>
</protein>
<accession>G3APH4</accession>
<keyword evidence="2" id="KW-1015">Disulfide bond</keyword>
<dbReference type="RefSeq" id="XP_007375421.1">
    <property type="nucleotide sequence ID" value="XM_007375359.1"/>
</dbReference>
<dbReference type="GO" id="GO:0006508">
    <property type="term" value="P:proteolysis"/>
    <property type="evidence" value="ECO:0007669"/>
    <property type="project" value="InterPro"/>
</dbReference>
<dbReference type="InParanoid" id="G3APH4"/>
<evidence type="ECO:0000259" key="3">
    <source>
        <dbReference type="PROSITE" id="PS51767"/>
    </source>
</evidence>
<evidence type="ECO:0000313" key="5">
    <source>
        <dbReference type="Proteomes" id="UP000000709"/>
    </source>
</evidence>
<dbReference type="PROSITE" id="PS51767">
    <property type="entry name" value="PEPTIDASE_A1"/>
    <property type="match status" value="1"/>
</dbReference>
<organism evidence="5">
    <name type="scientific">Spathaspora passalidarum (strain NRRL Y-27907 / 11-Y1)</name>
    <dbReference type="NCBI Taxonomy" id="619300"/>
    <lineage>
        <taxon>Eukaryota</taxon>
        <taxon>Fungi</taxon>
        <taxon>Dikarya</taxon>
        <taxon>Ascomycota</taxon>
        <taxon>Saccharomycotina</taxon>
        <taxon>Pichiomycetes</taxon>
        <taxon>Debaryomycetaceae</taxon>
        <taxon>Spathaspora</taxon>
    </lineage>
</organism>
<dbReference type="Pfam" id="PF00026">
    <property type="entry name" value="Asp"/>
    <property type="match status" value="1"/>
</dbReference>
<dbReference type="EMBL" id="GL996502">
    <property type="protein sequence ID" value="EGW32145.1"/>
    <property type="molecule type" value="Genomic_DNA"/>
</dbReference>
<dbReference type="KEGG" id="spaa:SPAPADRAFT_61229"/>
<evidence type="ECO:0000313" key="4">
    <source>
        <dbReference type="EMBL" id="EGW32145.1"/>
    </source>
</evidence>
<dbReference type="SUPFAM" id="SSF50630">
    <property type="entry name" value="Acid proteases"/>
    <property type="match status" value="1"/>
</dbReference>
<dbReference type="eggNOG" id="KOG1339">
    <property type="taxonomic scope" value="Eukaryota"/>
</dbReference>
<feature type="domain" description="Peptidase A1" evidence="3">
    <location>
        <begin position="1"/>
        <end position="159"/>
    </location>
</feature>
<sequence length="159" mass="17032">MLTELQIGSNRDRVTVDVDTGSSVLWVMDSNGACKTSPLTGKVPDCKAHGTFSFQGSETFNKTEESFHMEYADKESADGFYVKDDISLGKDVVVKGFGFGLADGASSEVGILGISFPRVNSTGRSFPVELKNQGITNRSAYSIFLNKPNKTGSVLFGAV</sequence>
<name>G3APH4_SPAPN</name>
<dbReference type="GeneID" id="18873786"/>
<dbReference type="InterPro" id="IPR033121">
    <property type="entry name" value="PEPTIDASE_A1"/>
</dbReference>
<dbReference type="PANTHER" id="PTHR47966">
    <property type="entry name" value="BETA-SITE APP-CLEAVING ENZYME, ISOFORM A-RELATED"/>
    <property type="match status" value="1"/>
</dbReference>
<feature type="non-terminal residue" evidence="4">
    <location>
        <position position="159"/>
    </location>
</feature>
<keyword evidence="5" id="KW-1185">Reference proteome</keyword>
<dbReference type="Gene3D" id="2.40.70.10">
    <property type="entry name" value="Acid Proteases"/>
    <property type="match status" value="1"/>
</dbReference>
<dbReference type="OrthoDB" id="771136at2759"/>
<comment type="similarity">
    <text evidence="1">Belongs to the peptidase A1 family.</text>
</comment>